<proteinExistence type="predicted"/>
<dbReference type="InterPro" id="IPR029058">
    <property type="entry name" value="AB_hydrolase_fold"/>
</dbReference>
<dbReference type="EMBL" id="MCIF01000002">
    <property type="protein sequence ID" value="RAQ95374.1"/>
    <property type="molecule type" value="Genomic_DNA"/>
</dbReference>
<dbReference type="Pfam" id="PF01738">
    <property type="entry name" value="DLH"/>
    <property type="match status" value="1"/>
</dbReference>
<dbReference type="PANTHER" id="PTHR46623">
    <property type="entry name" value="CARBOXYMETHYLENEBUTENOLIDASE-RELATED"/>
    <property type="match status" value="1"/>
</dbReference>
<evidence type="ECO:0000313" key="3">
    <source>
        <dbReference type="Proteomes" id="UP000248706"/>
    </source>
</evidence>
<evidence type="ECO:0000259" key="1">
    <source>
        <dbReference type="Pfam" id="PF01738"/>
    </source>
</evidence>
<organism evidence="2 3">
    <name type="scientific">Thermogemmatispora tikiterensis</name>
    <dbReference type="NCBI Taxonomy" id="1825093"/>
    <lineage>
        <taxon>Bacteria</taxon>
        <taxon>Bacillati</taxon>
        <taxon>Chloroflexota</taxon>
        <taxon>Ktedonobacteria</taxon>
        <taxon>Thermogemmatisporales</taxon>
        <taxon>Thermogemmatisporaceae</taxon>
        <taxon>Thermogemmatispora</taxon>
    </lineage>
</organism>
<evidence type="ECO:0000313" key="2">
    <source>
        <dbReference type="EMBL" id="RAQ95374.1"/>
    </source>
</evidence>
<comment type="caution">
    <text evidence="2">The sequence shown here is derived from an EMBL/GenBank/DDBJ whole genome shotgun (WGS) entry which is preliminary data.</text>
</comment>
<gene>
    <name evidence="2" type="ORF">A4R35_07485</name>
</gene>
<dbReference type="SUPFAM" id="SSF53474">
    <property type="entry name" value="alpha/beta-Hydrolases"/>
    <property type="match status" value="1"/>
</dbReference>
<dbReference type="Gene3D" id="3.40.50.1820">
    <property type="entry name" value="alpha/beta hydrolase"/>
    <property type="match status" value="1"/>
</dbReference>
<dbReference type="GO" id="GO:0016787">
    <property type="term" value="F:hydrolase activity"/>
    <property type="evidence" value="ECO:0007669"/>
    <property type="project" value="InterPro"/>
</dbReference>
<name>A0A328VJT4_9CHLR</name>
<keyword evidence="3" id="KW-1185">Reference proteome</keyword>
<dbReference type="PANTHER" id="PTHR46623:SF7">
    <property type="entry name" value="CARBOXYMETHYLENEBUTENOLIDASE"/>
    <property type="match status" value="1"/>
</dbReference>
<dbReference type="InterPro" id="IPR002925">
    <property type="entry name" value="Dienelactn_hydro"/>
</dbReference>
<sequence length="233" mass="25654">MAVIRTSLVDLKVNGNGAYAFLAQPDDDQKHPGVVMIQEWWGIEPHIQDLAQKLATEGFIVAVPDLYHGKIATEPNDALKMMMTMIHEKMDRATKEIIGALETLKAMPSVEPKKLGLIGFCVGGLLTYKVAERYADLAAAVPFYAGGYDPQPENVAHVTAPILAIYGRYDDSIPMEQVEKVEQVYKEAGKDITVKVYDAGHAFLNPMHGMGNEKAAAEAWPLAVRFLKEKLSQ</sequence>
<dbReference type="Proteomes" id="UP000248706">
    <property type="component" value="Unassembled WGS sequence"/>
</dbReference>
<feature type="domain" description="Dienelactone hydrolase" evidence="1">
    <location>
        <begin position="20"/>
        <end position="229"/>
    </location>
</feature>
<reference evidence="2 3" key="1">
    <citation type="submission" date="2016-08" db="EMBL/GenBank/DDBJ databases">
        <title>Analysis of Carbohydrate Active Enzymes in Thermogemmatispora T81 Reveals Carbohydrate Degradation Ability.</title>
        <authorList>
            <person name="Tomazini A."/>
            <person name="Lal S."/>
            <person name="Stott M."/>
            <person name="Henrissat B."/>
            <person name="Polikarpov I."/>
            <person name="Sparling R."/>
            <person name="Levin D.B."/>
        </authorList>
    </citation>
    <scope>NUCLEOTIDE SEQUENCE [LARGE SCALE GENOMIC DNA]</scope>
    <source>
        <strain evidence="2 3">T81</strain>
    </source>
</reference>
<accession>A0A328VJT4</accession>
<protein>
    <recommendedName>
        <fullName evidence="1">Dienelactone hydrolase domain-containing protein</fullName>
    </recommendedName>
</protein>
<dbReference type="InterPro" id="IPR051049">
    <property type="entry name" value="Dienelactone_hydrolase-like"/>
</dbReference>
<dbReference type="AlphaFoldDB" id="A0A328VJT4"/>
<dbReference type="OrthoDB" id="9771666at2"/>
<dbReference type="RefSeq" id="WP_112428049.1">
    <property type="nucleotide sequence ID" value="NZ_MCIF01000002.1"/>
</dbReference>